<protein>
    <submittedName>
        <fullName evidence="4">DUF4349 domain-containing protein</fullName>
    </submittedName>
</protein>
<evidence type="ECO:0000313" key="4">
    <source>
        <dbReference type="EMBL" id="MBC5696117.1"/>
    </source>
</evidence>
<keyword evidence="2" id="KW-0732">Signal</keyword>
<feature type="chain" id="PRO_5046974679" evidence="2">
    <location>
        <begin position="23"/>
        <end position="307"/>
    </location>
</feature>
<accession>A0ABR7GP73</accession>
<dbReference type="InterPro" id="IPR025645">
    <property type="entry name" value="DUF4349"/>
</dbReference>
<keyword evidence="1" id="KW-1133">Transmembrane helix</keyword>
<name>A0ABR7GP73_9FIRM</name>
<dbReference type="EMBL" id="JACOPK010000008">
    <property type="protein sequence ID" value="MBC5696117.1"/>
    <property type="molecule type" value="Genomic_DNA"/>
</dbReference>
<dbReference type="PROSITE" id="PS51257">
    <property type="entry name" value="PROKAR_LIPOPROTEIN"/>
    <property type="match status" value="1"/>
</dbReference>
<gene>
    <name evidence="4" type="ORF">H8S02_09185</name>
</gene>
<dbReference type="Proteomes" id="UP000641741">
    <property type="component" value="Unassembled WGS sequence"/>
</dbReference>
<evidence type="ECO:0000256" key="2">
    <source>
        <dbReference type="SAM" id="SignalP"/>
    </source>
</evidence>
<comment type="caution">
    <text evidence="4">The sequence shown here is derived from an EMBL/GenBank/DDBJ whole genome shotgun (WGS) entry which is preliminary data.</text>
</comment>
<feature type="signal peptide" evidence="2">
    <location>
        <begin position="1"/>
        <end position="22"/>
    </location>
</feature>
<feature type="transmembrane region" description="Helical" evidence="1">
    <location>
        <begin position="254"/>
        <end position="278"/>
    </location>
</feature>
<proteinExistence type="predicted"/>
<keyword evidence="5" id="KW-1185">Reference proteome</keyword>
<evidence type="ECO:0000256" key="1">
    <source>
        <dbReference type="SAM" id="Phobius"/>
    </source>
</evidence>
<keyword evidence="1" id="KW-0472">Membrane</keyword>
<organism evidence="4 5">
    <name type="scientific">Agathobaculum hominis</name>
    <dbReference type="NCBI Taxonomy" id="2763014"/>
    <lineage>
        <taxon>Bacteria</taxon>
        <taxon>Bacillati</taxon>
        <taxon>Bacillota</taxon>
        <taxon>Clostridia</taxon>
        <taxon>Eubacteriales</taxon>
        <taxon>Butyricicoccaceae</taxon>
        <taxon>Agathobaculum</taxon>
    </lineage>
</organism>
<reference evidence="4 5" key="1">
    <citation type="submission" date="2020-08" db="EMBL/GenBank/DDBJ databases">
        <title>Genome public.</title>
        <authorList>
            <person name="Liu C."/>
            <person name="Sun Q."/>
        </authorList>
    </citation>
    <scope>NUCLEOTIDE SEQUENCE [LARGE SCALE GENOMIC DNA]</scope>
    <source>
        <strain evidence="4 5">M2</strain>
    </source>
</reference>
<sequence>MKKRLFPLLLALLFTLSACGGAGSGDASSASAAAGDMSMDTNGWAESADTADGGSADFSAVRQNAKLILRADLTLETQDFDAASADLEKLTAETGGYIESSSLSGDKGSRSAYYTLRIPQEKFETFYAQLGDRAHVVYSSRSSEDITEQYTDIETRLATLQTKHERLLALLDQAGKMEDIISLENALADCEYEIDSLTGSKRHYDDLVGFSTFSVTLDEVQTLTATPEGSGFGAQLTQAAKTGTRGLVDSVRALILGIVMFWPVVLLLAAGGGAAVVITKKRRKKREAEWAAQAAQPLVPPEKDEKK</sequence>
<dbReference type="RefSeq" id="WP_186970275.1">
    <property type="nucleotide sequence ID" value="NZ_JACOPK010000008.1"/>
</dbReference>
<keyword evidence="1" id="KW-0812">Transmembrane</keyword>
<evidence type="ECO:0000259" key="3">
    <source>
        <dbReference type="Pfam" id="PF14257"/>
    </source>
</evidence>
<feature type="domain" description="DUF4349" evidence="3">
    <location>
        <begin position="66"/>
        <end position="274"/>
    </location>
</feature>
<dbReference type="Pfam" id="PF14257">
    <property type="entry name" value="DUF4349"/>
    <property type="match status" value="1"/>
</dbReference>
<evidence type="ECO:0000313" key="5">
    <source>
        <dbReference type="Proteomes" id="UP000641741"/>
    </source>
</evidence>